<evidence type="ECO:0000313" key="6">
    <source>
        <dbReference type="EMBL" id="TLV01288.1"/>
    </source>
</evidence>
<proteinExistence type="predicted"/>
<keyword evidence="1" id="KW-0813">Transport</keyword>
<organism evidence="6 7">
    <name type="scientific">Dyadobacter luticola</name>
    <dbReference type="NCBI Taxonomy" id="1979387"/>
    <lineage>
        <taxon>Bacteria</taxon>
        <taxon>Pseudomonadati</taxon>
        <taxon>Bacteroidota</taxon>
        <taxon>Cytophagia</taxon>
        <taxon>Cytophagales</taxon>
        <taxon>Spirosomataceae</taxon>
        <taxon>Dyadobacter</taxon>
    </lineage>
</organism>
<keyword evidence="5" id="KW-0472">Membrane</keyword>
<evidence type="ECO:0000256" key="1">
    <source>
        <dbReference type="ARBA" id="ARBA00022448"/>
    </source>
</evidence>
<dbReference type="PANTHER" id="PTHR38344">
    <property type="entry name" value="UPF0753 PROTEIN AQ_863"/>
    <property type="match status" value="1"/>
</dbReference>
<reference evidence="6 7" key="1">
    <citation type="submission" date="2019-05" db="EMBL/GenBank/DDBJ databases">
        <authorList>
            <person name="Qu J.-H."/>
        </authorList>
    </citation>
    <scope>NUCLEOTIDE SEQUENCE [LARGE SCALE GENOMIC DNA]</scope>
    <source>
        <strain evidence="6 7">T17</strain>
    </source>
</reference>
<accession>A0A5R9KYQ6</accession>
<dbReference type="RefSeq" id="WP_138366659.1">
    <property type="nucleotide sequence ID" value="NZ_VCEJ01000004.1"/>
</dbReference>
<name>A0A5R9KYQ6_9BACT</name>
<dbReference type="OrthoDB" id="9805101at2"/>
<protein>
    <submittedName>
        <fullName evidence="6">DUF2309 domain-containing protein</fullName>
    </submittedName>
</protein>
<evidence type="ECO:0000313" key="7">
    <source>
        <dbReference type="Proteomes" id="UP000306402"/>
    </source>
</evidence>
<keyword evidence="7" id="KW-1185">Reference proteome</keyword>
<keyword evidence="4" id="KW-0862">Zinc</keyword>
<evidence type="ECO:0000256" key="2">
    <source>
        <dbReference type="ARBA" id="ARBA00022475"/>
    </source>
</evidence>
<dbReference type="Pfam" id="PF10070">
    <property type="entry name" value="DabA"/>
    <property type="match status" value="1"/>
</dbReference>
<evidence type="ECO:0000256" key="3">
    <source>
        <dbReference type="ARBA" id="ARBA00022723"/>
    </source>
</evidence>
<sequence>MKASSKSFDERAVLHELKRYLPSQAPLKDYIFQNPLQAFQNLPFEEGLRQASALFGYRTLLPLEAYRHFYNERKIASDILEKVLLEKKGAALASQWRDKILLKKYDQQSEPRIGQLRSYWKQNYKVNLDHLIHPRLFRILASYLDQGISSWQFPVDEDGFLASIRALESDSFSSFFKTRRAKNLLLHTDCDLSELLELLVGEESLYARYLFDQQFAHRGWSGMVSVLENYAGTLQRPRKISLSDLIAFELLLEIDALDHHLGEEWPSLAARIVARPTPLFAPVPDAELTDVLLIWHEAFEWTYYDRVLASLKNQKNESIEPQTKSFQALFCIDNRECSLRRHLEELDPGCETFGTPGHFGIEFYFQPEGLNTFEKVCPPQASPAHLVREVGFGVKKKKDLHFSKHTNLLMTGLLASKTLGYWSALKMTAQMLKPAAIPSATSSFRYMERLSRLTIDNNNPEDREANLQIGFTHLEMADRVENLLRSIGLVHDFAPIIYVVGHGSSSTNNTHFAAFDCAACAGRPGSVNARVFAFMSNHPAVRTILHARGITIPAQSQFVGALHDTTRDEICFYDEQSLSSENQEDHLKNEKIFQKALGHNAKERSRRFDSISATLSIEQVRKKMRQRSVSLFEPLAELGHANNALCVIGRRTLTKNLFLDRRAFLNSYDYRTDPGGRYLSDVLKIAVSLCSGINLDYFFSRVDNEKIGSGSKISHDLSGLLHIGGQINRDLRTGLPGQMTESHDPIRLLFVVEHSPPVILDAIKKSDMLHEIFVNNGVKLASIHPVTRDLKIFKSGDFISYQSDHEASGSAVDWTTMFEPQETTHIYTTH</sequence>
<comment type="caution">
    <text evidence="6">The sequence shown here is derived from an EMBL/GenBank/DDBJ whole genome shotgun (WGS) entry which is preliminary data.</text>
</comment>
<dbReference type="Proteomes" id="UP000306402">
    <property type="component" value="Unassembled WGS sequence"/>
</dbReference>
<keyword evidence="2" id="KW-1003">Cell membrane</keyword>
<dbReference type="PANTHER" id="PTHR38344:SF1">
    <property type="entry name" value="INORGANIC CARBON TRANSPORTER SUBUNIT DABA-RELATED"/>
    <property type="match status" value="1"/>
</dbReference>
<dbReference type="EMBL" id="VCEJ01000004">
    <property type="protein sequence ID" value="TLV01288.1"/>
    <property type="molecule type" value="Genomic_DNA"/>
</dbReference>
<dbReference type="AlphaFoldDB" id="A0A5R9KYQ6"/>
<evidence type="ECO:0000256" key="4">
    <source>
        <dbReference type="ARBA" id="ARBA00022833"/>
    </source>
</evidence>
<keyword evidence="3" id="KW-0479">Metal-binding</keyword>
<gene>
    <name evidence="6" type="ORF">FEN17_17770</name>
</gene>
<dbReference type="InterPro" id="IPR018752">
    <property type="entry name" value="DabA"/>
</dbReference>
<dbReference type="GO" id="GO:0046872">
    <property type="term" value="F:metal ion binding"/>
    <property type="evidence" value="ECO:0007669"/>
    <property type="project" value="UniProtKB-KW"/>
</dbReference>
<evidence type="ECO:0000256" key="5">
    <source>
        <dbReference type="ARBA" id="ARBA00023136"/>
    </source>
</evidence>